<protein>
    <recommendedName>
        <fullName evidence="1">HAT C-terminal dimerisation domain-containing protein</fullName>
    </recommendedName>
</protein>
<dbReference type="EMBL" id="KQ977586">
    <property type="protein sequence ID" value="KYN01672.1"/>
    <property type="molecule type" value="Genomic_DNA"/>
</dbReference>
<evidence type="ECO:0000313" key="3">
    <source>
        <dbReference type="Proteomes" id="UP000078542"/>
    </source>
</evidence>
<name>A0A151IHN5_9HYME</name>
<dbReference type="Proteomes" id="UP000078542">
    <property type="component" value="Unassembled WGS sequence"/>
</dbReference>
<dbReference type="InterPro" id="IPR012337">
    <property type="entry name" value="RNaseH-like_sf"/>
</dbReference>
<organism evidence="2 3">
    <name type="scientific">Cyphomyrmex costatus</name>
    <dbReference type="NCBI Taxonomy" id="456900"/>
    <lineage>
        <taxon>Eukaryota</taxon>
        <taxon>Metazoa</taxon>
        <taxon>Ecdysozoa</taxon>
        <taxon>Arthropoda</taxon>
        <taxon>Hexapoda</taxon>
        <taxon>Insecta</taxon>
        <taxon>Pterygota</taxon>
        <taxon>Neoptera</taxon>
        <taxon>Endopterygota</taxon>
        <taxon>Hymenoptera</taxon>
        <taxon>Apocrita</taxon>
        <taxon>Aculeata</taxon>
        <taxon>Formicoidea</taxon>
        <taxon>Formicidae</taxon>
        <taxon>Myrmicinae</taxon>
        <taxon>Cyphomyrmex</taxon>
    </lineage>
</organism>
<dbReference type="InterPro" id="IPR008906">
    <property type="entry name" value="HATC_C_dom"/>
</dbReference>
<evidence type="ECO:0000313" key="2">
    <source>
        <dbReference type="EMBL" id="KYN01672.1"/>
    </source>
</evidence>
<sequence length="182" mass="21002">MTSADRTHCNACRAAEVGTIAIVNVHKSKLYILATVSHPKFKLRWLNSSDDEYNLVKILFLCECKKLYQREVGTNEKKNSSTSSDNENFFYNFIKNSNNSKEKQNVVEMECLNYFEDKSKTIDSLLNYNVIQKVFRQYNTILPSSAPVERLFSAGGQILTPRRNPLSNSMFETLLILKKREK</sequence>
<proteinExistence type="predicted"/>
<gene>
    <name evidence="2" type="ORF">ALC62_07501</name>
</gene>
<dbReference type="Pfam" id="PF05699">
    <property type="entry name" value="Dimer_Tnp_hAT"/>
    <property type="match status" value="1"/>
</dbReference>
<evidence type="ECO:0000259" key="1">
    <source>
        <dbReference type="Pfam" id="PF05699"/>
    </source>
</evidence>
<dbReference type="AlphaFoldDB" id="A0A151IHN5"/>
<dbReference type="SUPFAM" id="SSF53098">
    <property type="entry name" value="Ribonuclease H-like"/>
    <property type="match status" value="1"/>
</dbReference>
<dbReference type="GO" id="GO:0046983">
    <property type="term" value="F:protein dimerization activity"/>
    <property type="evidence" value="ECO:0007669"/>
    <property type="project" value="InterPro"/>
</dbReference>
<keyword evidence="3" id="KW-1185">Reference proteome</keyword>
<reference evidence="2 3" key="1">
    <citation type="submission" date="2016-03" db="EMBL/GenBank/DDBJ databases">
        <title>Cyphomyrmex costatus WGS genome.</title>
        <authorList>
            <person name="Nygaard S."/>
            <person name="Hu H."/>
            <person name="Boomsma J."/>
            <person name="Zhang G."/>
        </authorList>
    </citation>
    <scope>NUCLEOTIDE SEQUENCE [LARGE SCALE GENOMIC DNA]</scope>
    <source>
        <strain evidence="2">MS0001</strain>
        <tissue evidence="2">Whole body</tissue>
    </source>
</reference>
<accession>A0A151IHN5</accession>
<feature type="domain" description="HAT C-terminal dimerisation" evidence="1">
    <location>
        <begin position="104"/>
        <end position="178"/>
    </location>
</feature>